<evidence type="ECO:0000313" key="1">
    <source>
        <dbReference type="EMBL" id="KAK7026614.1"/>
    </source>
</evidence>
<reference evidence="1 2" key="1">
    <citation type="journal article" date="2024" name="J Genomics">
        <title>Draft genome sequencing and assembly of Favolaschia claudopus CIRM-BRFM 2984 isolated from oak limbs.</title>
        <authorList>
            <person name="Navarro D."/>
            <person name="Drula E."/>
            <person name="Chaduli D."/>
            <person name="Cazenave R."/>
            <person name="Ahrendt S."/>
            <person name="Wang J."/>
            <person name="Lipzen A."/>
            <person name="Daum C."/>
            <person name="Barry K."/>
            <person name="Grigoriev I.V."/>
            <person name="Favel A."/>
            <person name="Rosso M.N."/>
            <person name="Martin F."/>
        </authorList>
    </citation>
    <scope>NUCLEOTIDE SEQUENCE [LARGE SCALE GENOMIC DNA]</scope>
    <source>
        <strain evidence="1 2">CIRM-BRFM 2984</strain>
    </source>
</reference>
<dbReference type="Proteomes" id="UP001362999">
    <property type="component" value="Unassembled WGS sequence"/>
</dbReference>
<dbReference type="EMBL" id="JAWWNJ010000031">
    <property type="protein sequence ID" value="KAK7026614.1"/>
    <property type="molecule type" value="Genomic_DNA"/>
</dbReference>
<comment type="caution">
    <text evidence="1">The sequence shown here is derived from an EMBL/GenBank/DDBJ whole genome shotgun (WGS) entry which is preliminary data.</text>
</comment>
<accession>A0AAW0BK41</accession>
<gene>
    <name evidence="1" type="ORF">R3P38DRAFT_3191864</name>
</gene>
<keyword evidence="2" id="KW-1185">Reference proteome</keyword>
<evidence type="ECO:0000313" key="2">
    <source>
        <dbReference type="Proteomes" id="UP001362999"/>
    </source>
</evidence>
<proteinExistence type="predicted"/>
<sequence>MHFTLPATRFPQFNSRWDVGYHSSLADLIRNNVTAAIYQAATDGGTLELRGGSIDELAEAYIASAREAAARRDFLPLLRVRHCIVGPDGEISSFGSGIEAEAIHKALDRFLSESARYCTAVDEDRLSLGISVPMSMRFGVTSAWLDDLWVFGAMLSLSLICGHGIGNISPALIQYCLNQCNLESLTPSVISSWHPSLDRAACQLQAVGFGGNLTPFQDRILPALVDRNQNMHNLLVRQVIHTGAIGPEIHGHVETVPFAEGVELPCSNGFSFGKQFAHSFPGVLSFSLHTTGPLRLRLSRTSHAYYCALTVRSCFTIRFSRM</sequence>
<dbReference type="AlphaFoldDB" id="A0AAW0BK41"/>
<name>A0AAW0BK41_9AGAR</name>
<organism evidence="1 2">
    <name type="scientific">Favolaschia claudopus</name>
    <dbReference type="NCBI Taxonomy" id="2862362"/>
    <lineage>
        <taxon>Eukaryota</taxon>
        <taxon>Fungi</taxon>
        <taxon>Dikarya</taxon>
        <taxon>Basidiomycota</taxon>
        <taxon>Agaricomycotina</taxon>
        <taxon>Agaricomycetes</taxon>
        <taxon>Agaricomycetidae</taxon>
        <taxon>Agaricales</taxon>
        <taxon>Marasmiineae</taxon>
        <taxon>Mycenaceae</taxon>
        <taxon>Favolaschia</taxon>
    </lineage>
</organism>
<protein>
    <submittedName>
        <fullName evidence="1">Uncharacterized protein</fullName>
    </submittedName>
</protein>